<dbReference type="InterPro" id="IPR001905">
    <property type="entry name" value="Ammonium_transpt"/>
</dbReference>
<feature type="transmembrane region" description="Helical" evidence="10">
    <location>
        <begin position="14"/>
        <end position="33"/>
    </location>
</feature>
<evidence type="ECO:0000256" key="6">
    <source>
        <dbReference type="ARBA" id="ARBA00023136"/>
    </source>
</evidence>
<protein>
    <recommendedName>
        <fullName evidence="8">Ammonium transporter</fullName>
    </recommendedName>
</protein>
<evidence type="ECO:0000256" key="1">
    <source>
        <dbReference type="ARBA" id="ARBA00004141"/>
    </source>
</evidence>
<dbReference type="AlphaFoldDB" id="U2QBQ1"/>
<sequence length="91" mass="9497">MTALEINTGDTARVLMRAALVLLMTPAPAFFHGGMVRAKGVLTMMMSIVTMGIVGVAWVLSGFSEAFGDSPGTAWSATPPSRAARRSGRSP</sequence>
<dbReference type="RefSeq" id="WP_021796860.1">
    <property type="nucleotide sequence ID" value="NZ_ACVN02000089.1"/>
</dbReference>
<keyword evidence="4 10" id="KW-0812">Transmembrane</keyword>
<evidence type="ECO:0000256" key="4">
    <source>
        <dbReference type="ARBA" id="ARBA00022692"/>
    </source>
</evidence>
<evidence type="ECO:0000313" key="12">
    <source>
        <dbReference type="EMBL" id="ERK60280.1"/>
    </source>
</evidence>
<comment type="subcellular location">
    <subcellularLocation>
        <location evidence="1">Membrane</location>
        <topology evidence="1">Multi-pass membrane protein</topology>
    </subcellularLocation>
</comment>
<evidence type="ECO:0000259" key="11">
    <source>
        <dbReference type="Pfam" id="PF00909"/>
    </source>
</evidence>
<evidence type="ECO:0000256" key="5">
    <source>
        <dbReference type="ARBA" id="ARBA00022989"/>
    </source>
</evidence>
<comment type="caution">
    <text evidence="12">The sequence shown here is derived from an EMBL/GenBank/DDBJ whole genome shotgun (WGS) entry which is preliminary data.</text>
</comment>
<evidence type="ECO:0000256" key="7">
    <source>
        <dbReference type="ARBA" id="ARBA00023177"/>
    </source>
</evidence>
<keyword evidence="7" id="KW-0924">Ammonia transport</keyword>
<dbReference type="GO" id="GO:0008519">
    <property type="term" value="F:ammonium channel activity"/>
    <property type="evidence" value="ECO:0007669"/>
    <property type="project" value="InterPro"/>
</dbReference>
<dbReference type="InterPro" id="IPR024041">
    <property type="entry name" value="NH4_transpt_AmtB-like_dom"/>
</dbReference>
<dbReference type="Pfam" id="PF00909">
    <property type="entry name" value="Ammonium_transp"/>
    <property type="match status" value="1"/>
</dbReference>
<feature type="region of interest" description="Disordered" evidence="9">
    <location>
        <begin position="68"/>
        <end position="91"/>
    </location>
</feature>
<dbReference type="InterPro" id="IPR029020">
    <property type="entry name" value="Ammonium/urea_transptr"/>
</dbReference>
<accession>U2QBQ1</accession>
<organism evidence="12 13">
    <name type="scientific">Propionibacterium acidifaciens F0233</name>
    <dbReference type="NCBI Taxonomy" id="553198"/>
    <lineage>
        <taxon>Bacteria</taxon>
        <taxon>Bacillati</taxon>
        <taxon>Actinomycetota</taxon>
        <taxon>Actinomycetes</taxon>
        <taxon>Propionibacteriales</taxon>
        <taxon>Propionibacteriaceae</taxon>
        <taxon>Propionibacterium</taxon>
    </lineage>
</organism>
<proteinExistence type="inferred from homology"/>
<dbReference type="GeneID" id="95361217"/>
<dbReference type="SUPFAM" id="SSF111352">
    <property type="entry name" value="Ammonium transporter"/>
    <property type="match status" value="1"/>
</dbReference>
<keyword evidence="3" id="KW-0813">Transport</keyword>
<feature type="transmembrane region" description="Helical" evidence="10">
    <location>
        <begin position="40"/>
        <end position="60"/>
    </location>
</feature>
<feature type="domain" description="Ammonium transporter AmtB-like" evidence="11">
    <location>
        <begin position="14"/>
        <end position="72"/>
    </location>
</feature>
<dbReference type="Gene3D" id="1.10.3430.10">
    <property type="entry name" value="Ammonium transporter AmtB like domains"/>
    <property type="match status" value="1"/>
</dbReference>
<dbReference type="GO" id="GO:0005886">
    <property type="term" value="C:plasma membrane"/>
    <property type="evidence" value="ECO:0007669"/>
    <property type="project" value="TreeGrafter"/>
</dbReference>
<dbReference type="Proteomes" id="UP000017052">
    <property type="component" value="Unassembled WGS sequence"/>
</dbReference>
<evidence type="ECO:0000313" key="13">
    <source>
        <dbReference type="Proteomes" id="UP000017052"/>
    </source>
</evidence>
<evidence type="ECO:0000256" key="3">
    <source>
        <dbReference type="ARBA" id="ARBA00022448"/>
    </source>
</evidence>
<keyword evidence="5 10" id="KW-1133">Transmembrane helix</keyword>
<evidence type="ECO:0000256" key="9">
    <source>
        <dbReference type="SAM" id="MobiDB-lite"/>
    </source>
</evidence>
<gene>
    <name evidence="12" type="ORF">HMPREF0682_0707</name>
</gene>
<dbReference type="EMBL" id="ACVN02000089">
    <property type="protein sequence ID" value="ERK60280.1"/>
    <property type="molecule type" value="Genomic_DNA"/>
</dbReference>
<dbReference type="PANTHER" id="PTHR43029">
    <property type="entry name" value="AMMONIUM TRANSPORTER MEP2"/>
    <property type="match status" value="1"/>
</dbReference>
<evidence type="ECO:0000256" key="10">
    <source>
        <dbReference type="SAM" id="Phobius"/>
    </source>
</evidence>
<evidence type="ECO:0000256" key="2">
    <source>
        <dbReference type="ARBA" id="ARBA00005887"/>
    </source>
</evidence>
<keyword evidence="6 10" id="KW-0472">Membrane</keyword>
<reference evidence="12" key="1">
    <citation type="submission" date="2013-08" db="EMBL/GenBank/DDBJ databases">
        <authorList>
            <person name="Durkin A.S."/>
            <person name="Haft D.R."/>
            <person name="McCorrison J."/>
            <person name="Torralba M."/>
            <person name="Gillis M."/>
            <person name="Haft D.H."/>
            <person name="Methe B."/>
            <person name="Sutton G."/>
            <person name="Nelson K.E."/>
        </authorList>
    </citation>
    <scope>NUCLEOTIDE SEQUENCE [LARGE SCALE GENOMIC DNA]</scope>
    <source>
        <strain evidence="12">F0233</strain>
    </source>
</reference>
<dbReference type="PANTHER" id="PTHR43029:SF10">
    <property type="entry name" value="AMMONIUM TRANSPORTER MEP2"/>
    <property type="match status" value="1"/>
</dbReference>
<evidence type="ECO:0000256" key="8">
    <source>
        <dbReference type="ARBA" id="ARBA00050025"/>
    </source>
</evidence>
<comment type="similarity">
    <text evidence="2">Belongs to the ammonia transporter channel (TC 1.A.11.2) family.</text>
</comment>
<name>U2QBQ1_9ACTN</name>
<keyword evidence="13" id="KW-1185">Reference proteome</keyword>